<dbReference type="EMBL" id="JARKHS020002442">
    <property type="protein sequence ID" value="KAK8786746.1"/>
    <property type="molecule type" value="Genomic_DNA"/>
</dbReference>
<keyword evidence="3" id="KW-1185">Reference proteome</keyword>
<protein>
    <submittedName>
        <fullName evidence="2">Uncharacterized protein</fullName>
    </submittedName>
</protein>
<evidence type="ECO:0000313" key="3">
    <source>
        <dbReference type="Proteomes" id="UP001321473"/>
    </source>
</evidence>
<comment type="caution">
    <text evidence="2">The sequence shown here is derived from an EMBL/GenBank/DDBJ whole genome shotgun (WGS) entry which is preliminary data.</text>
</comment>
<reference evidence="2 3" key="1">
    <citation type="journal article" date="2023" name="Arcadia Sci">
        <title>De novo assembly of a long-read Amblyomma americanum tick genome.</title>
        <authorList>
            <person name="Chou S."/>
            <person name="Poskanzer K.E."/>
            <person name="Rollins M."/>
            <person name="Thuy-Boun P.S."/>
        </authorList>
    </citation>
    <scope>NUCLEOTIDE SEQUENCE [LARGE SCALE GENOMIC DNA]</scope>
    <source>
        <strain evidence="2">F_SG_1</strain>
        <tissue evidence="2">Salivary glands</tissue>
    </source>
</reference>
<evidence type="ECO:0000313" key="2">
    <source>
        <dbReference type="EMBL" id="KAK8786746.1"/>
    </source>
</evidence>
<feature type="region of interest" description="Disordered" evidence="1">
    <location>
        <begin position="468"/>
        <end position="491"/>
    </location>
</feature>
<dbReference type="AlphaFoldDB" id="A0AAQ4FIA7"/>
<feature type="compositionally biased region" description="Polar residues" evidence="1">
    <location>
        <begin position="1"/>
        <end position="15"/>
    </location>
</feature>
<accession>A0AAQ4FIA7</accession>
<organism evidence="2 3">
    <name type="scientific">Amblyomma americanum</name>
    <name type="common">Lone star tick</name>
    <dbReference type="NCBI Taxonomy" id="6943"/>
    <lineage>
        <taxon>Eukaryota</taxon>
        <taxon>Metazoa</taxon>
        <taxon>Ecdysozoa</taxon>
        <taxon>Arthropoda</taxon>
        <taxon>Chelicerata</taxon>
        <taxon>Arachnida</taxon>
        <taxon>Acari</taxon>
        <taxon>Parasitiformes</taxon>
        <taxon>Ixodida</taxon>
        <taxon>Ixodoidea</taxon>
        <taxon>Ixodidae</taxon>
        <taxon>Amblyomminae</taxon>
        <taxon>Amblyomma</taxon>
    </lineage>
</organism>
<gene>
    <name evidence="2" type="ORF">V5799_023473</name>
</gene>
<sequence length="491" mass="53704">MHRTLATPNQCQTAGTHGEDRMMHRRQMGGFELYGVRSGITASMQCVKVLPANSWHHHHDENNHYVDQPYDLSSTKKTTKNFVTSCMVAVFECKPVGVLSALLPCGSACTKEDEEVLGDRLPAAFLKSHLPAAFLHYRPADIPSALPLRGLGCVKEDEEVLGYHQSAVFLQDRPLRGVLPQYGLADIQEERKLDHLPELYMKESPVDVPGPLPPCGLGSIKEGEKEFYDHLPAVFLKNHPAGVAGTLLPCGLTDIQEEQELAPLPDVSMKESPVDVSGAHPPIGIGSVMETEEELCALPLSGVGSVKEGEEVLGYHQPAFLLNDHQPAFFLNDRSVDVRGAFPPCRLTYFQDVQELGHLPHVSMSKCGFGSVMEVEEELCDDLPAVFLNNRTVDVGGALSPRDDSSIKEDEEELGSQQLSAFQEDRPLNVPGALLPCGFDVYKQEELDDQLPFDFKEVDLVDAPHALSPSGVGGVEMDKEEPGCQVSASYT</sequence>
<evidence type="ECO:0000256" key="1">
    <source>
        <dbReference type="SAM" id="MobiDB-lite"/>
    </source>
</evidence>
<feature type="region of interest" description="Disordered" evidence="1">
    <location>
        <begin position="1"/>
        <end position="21"/>
    </location>
</feature>
<proteinExistence type="predicted"/>
<dbReference type="Proteomes" id="UP001321473">
    <property type="component" value="Unassembled WGS sequence"/>
</dbReference>
<name>A0AAQ4FIA7_AMBAM</name>